<protein>
    <submittedName>
        <fullName evidence="2">Uncharacterized protein</fullName>
    </submittedName>
</protein>
<organism evidence="2 3">
    <name type="scientific">Knipowitschia caucasica</name>
    <name type="common">Caucasian dwarf goby</name>
    <name type="synonym">Pomatoschistus caucasicus</name>
    <dbReference type="NCBI Taxonomy" id="637954"/>
    <lineage>
        <taxon>Eukaryota</taxon>
        <taxon>Metazoa</taxon>
        <taxon>Chordata</taxon>
        <taxon>Craniata</taxon>
        <taxon>Vertebrata</taxon>
        <taxon>Euteleostomi</taxon>
        <taxon>Actinopterygii</taxon>
        <taxon>Neopterygii</taxon>
        <taxon>Teleostei</taxon>
        <taxon>Neoteleostei</taxon>
        <taxon>Acanthomorphata</taxon>
        <taxon>Gobiaria</taxon>
        <taxon>Gobiiformes</taxon>
        <taxon>Gobioidei</taxon>
        <taxon>Gobiidae</taxon>
        <taxon>Gobiinae</taxon>
        <taxon>Knipowitschia</taxon>
    </lineage>
</organism>
<dbReference type="EMBL" id="OZ035842">
    <property type="protein sequence ID" value="CAL1596060.1"/>
    <property type="molecule type" value="Genomic_DNA"/>
</dbReference>
<accession>A0AAV2L176</accession>
<dbReference type="AlphaFoldDB" id="A0AAV2L176"/>
<feature type="compositionally biased region" description="Polar residues" evidence="1">
    <location>
        <begin position="172"/>
        <end position="193"/>
    </location>
</feature>
<dbReference type="PANTHER" id="PTHR21590:SF4">
    <property type="entry name" value="UPF0606 PROTEIN KIAA1549"/>
    <property type="match status" value="1"/>
</dbReference>
<dbReference type="PANTHER" id="PTHR21590">
    <property type="entry name" value="SEA DOMAIN-CONTAINING PROTEIN"/>
    <property type="match status" value="1"/>
</dbReference>
<gene>
    <name evidence="2" type="ORF">KC01_LOCUS24773</name>
</gene>
<evidence type="ECO:0000313" key="3">
    <source>
        <dbReference type="Proteomes" id="UP001497482"/>
    </source>
</evidence>
<proteinExistence type="predicted"/>
<name>A0AAV2L176_KNICA</name>
<feature type="compositionally biased region" description="Low complexity" evidence="1">
    <location>
        <begin position="197"/>
        <end position="253"/>
    </location>
</feature>
<dbReference type="InterPro" id="IPR024606">
    <property type="entry name" value="KIAA1549"/>
</dbReference>
<feature type="compositionally biased region" description="Low complexity" evidence="1">
    <location>
        <begin position="151"/>
        <end position="171"/>
    </location>
</feature>
<feature type="compositionally biased region" description="Polar residues" evidence="1">
    <location>
        <begin position="36"/>
        <end position="45"/>
    </location>
</feature>
<sequence>MKSGATVNSFPGSSPEPSKGALHNYQADHAIPYHNIGSTPTTPTTDKSHLSPSIAPSFPNTLHLLAASTHFSSPIYEPTESPPDYIFPSDTLDVDWGSGDYLETISYLGSDEKWTISNGTTDVVTPDTPVTWWDQGSTEDGDDIPATVTLLSESTEADTTTTTASTTVTTTPHQGTPKLTTGTEMSSDGSVSHTIKPPATTQPATTQPATTQPATTQPATTQPATTQPATTQPATTQPATTQPATTQPATTQPAKQYLCDVNKPEYLVKIGFPFGATIGYAKSQIRDILKGEFNKSVEIQHVTAPPKFVFRVVSGPVVYTAISVINTLQRSGRRFLSISPSWTLPDYKYQVHTVLQFVPSHIDIRFCNFTENIERGLSRAYAETQRRSKMSPNFTVHIVNITHSPLKSQGQLARQPVDIVFTVRGSRGHVTGSEVSDALLKLTMVEFSYYMGFPVLQIAEPFHYPELNTSQLLRSSWVKTVLLGVMDQKVNEKTFQANVERRVAMLLGEAMGVIRRVKRATTVGNSSVQV</sequence>
<evidence type="ECO:0000313" key="2">
    <source>
        <dbReference type="EMBL" id="CAL1596060.1"/>
    </source>
</evidence>
<feature type="region of interest" description="Disordered" evidence="1">
    <location>
        <begin position="1"/>
        <end position="53"/>
    </location>
</feature>
<feature type="compositionally biased region" description="Polar residues" evidence="1">
    <location>
        <begin position="1"/>
        <end position="16"/>
    </location>
</feature>
<feature type="region of interest" description="Disordered" evidence="1">
    <location>
        <begin position="151"/>
        <end position="253"/>
    </location>
</feature>
<dbReference type="Proteomes" id="UP001497482">
    <property type="component" value="Chromosome 20"/>
</dbReference>
<reference evidence="2 3" key="1">
    <citation type="submission" date="2024-04" db="EMBL/GenBank/DDBJ databases">
        <authorList>
            <person name="Waldvogel A.-M."/>
            <person name="Schoenle A."/>
        </authorList>
    </citation>
    <scope>NUCLEOTIDE SEQUENCE [LARGE SCALE GENOMIC DNA]</scope>
</reference>
<dbReference type="Pfam" id="PF12877">
    <property type="entry name" value="KIAA1549"/>
    <property type="match status" value="1"/>
</dbReference>
<evidence type="ECO:0000256" key="1">
    <source>
        <dbReference type="SAM" id="MobiDB-lite"/>
    </source>
</evidence>
<keyword evidence="3" id="KW-1185">Reference proteome</keyword>